<dbReference type="RefSeq" id="WP_283534600.1">
    <property type="nucleotide sequence ID" value="NZ_CP123751.1"/>
</dbReference>
<evidence type="ECO:0000313" key="2">
    <source>
        <dbReference type="Proteomes" id="UP001238155"/>
    </source>
</evidence>
<dbReference type="AlphaFoldDB" id="A0AAJ6FM71"/>
<name>A0AAJ6FM71_9LACO</name>
<proteinExistence type="predicted"/>
<dbReference type="PROSITE" id="PS51257">
    <property type="entry name" value="PROKAR_LIPOPROTEIN"/>
    <property type="match status" value="1"/>
</dbReference>
<dbReference type="Proteomes" id="UP001238155">
    <property type="component" value="Chromosome"/>
</dbReference>
<protein>
    <submittedName>
        <fullName evidence="1">Porin</fullName>
    </submittedName>
</protein>
<evidence type="ECO:0000313" key="1">
    <source>
        <dbReference type="EMBL" id="WHQ79909.1"/>
    </source>
</evidence>
<dbReference type="EMBL" id="CP123751">
    <property type="protein sequence ID" value="WHQ79909.1"/>
    <property type="molecule type" value="Genomic_DNA"/>
</dbReference>
<accession>A0AAJ6FM71</accession>
<organism evidence="1 2">
    <name type="scientific">Ligilactobacillus animalis</name>
    <dbReference type="NCBI Taxonomy" id="1605"/>
    <lineage>
        <taxon>Bacteria</taxon>
        <taxon>Bacillati</taxon>
        <taxon>Bacillota</taxon>
        <taxon>Bacilli</taxon>
        <taxon>Lactobacillales</taxon>
        <taxon>Lactobacillaceae</taxon>
        <taxon>Ligilactobacillus</taxon>
    </lineage>
</organism>
<reference evidence="1" key="1">
    <citation type="submission" date="2023-04" db="EMBL/GenBank/DDBJ databases">
        <title>Four porcine-derived lactic acid bacteria strains analyses and their evaluation as potential probiotics based on genomics.</title>
        <authorList>
            <person name="Niu D."/>
        </authorList>
    </citation>
    <scope>NUCLEOTIDE SEQUENCE</scope>
    <source>
        <strain evidence="1">ZSB1</strain>
    </source>
</reference>
<sequence length="150" mass="16397">MKRSVCFLLIGAFVLGVSGCSYHVTWGKRGITVAVVPAKKASSVKDKAVSSTTSHSSSAKHYTKTYTKAELDQITVELLAPYEQRGYTKEKSFTGTKTQYAKWEKDPTSPTAKYADQAISVEQAKGTGAQFVYFCPAKHVAWAVIFTADK</sequence>
<gene>
    <name evidence="1" type="ORF">QFF56_08140</name>
</gene>